<keyword evidence="2" id="KW-0808">Transferase</keyword>
<keyword evidence="1" id="KW-0489">Methyltransferase</keyword>
<dbReference type="GO" id="GO:0032259">
    <property type="term" value="P:methylation"/>
    <property type="evidence" value="ECO:0007669"/>
    <property type="project" value="UniProtKB-KW"/>
</dbReference>
<evidence type="ECO:0000256" key="1">
    <source>
        <dbReference type="ARBA" id="ARBA00022603"/>
    </source>
</evidence>
<dbReference type="PROSITE" id="PS00095">
    <property type="entry name" value="C5_MTASE_2"/>
    <property type="match status" value="1"/>
</dbReference>
<dbReference type="InterPro" id="IPR031303">
    <property type="entry name" value="C5_meth_CS"/>
</dbReference>
<dbReference type="GO" id="GO:0008168">
    <property type="term" value="F:methyltransferase activity"/>
    <property type="evidence" value="ECO:0007669"/>
    <property type="project" value="UniProtKB-KW"/>
</dbReference>
<dbReference type="Proteomes" id="UP001305414">
    <property type="component" value="Unassembled WGS sequence"/>
</dbReference>
<accession>A0AAN7UW23</accession>
<comment type="caution">
    <text evidence="4">The sequence shown here is derived from an EMBL/GenBank/DDBJ whole genome shotgun (WGS) entry which is preliminary data.</text>
</comment>
<organism evidence="4 5">
    <name type="scientific">Xylaria bambusicola</name>
    <dbReference type="NCBI Taxonomy" id="326684"/>
    <lineage>
        <taxon>Eukaryota</taxon>
        <taxon>Fungi</taxon>
        <taxon>Dikarya</taxon>
        <taxon>Ascomycota</taxon>
        <taxon>Pezizomycotina</taxon>
        <taxon>Sordariomycetes</taxon>
        <taxon>Xylariomycetidae</taxon>
        <taxon>Xylariales</taxon>
        <taxon>Xylariaceae</taxon>
        <taxon>Xylaria</taxon>
    </lineage>
</organism>
<dbReference type="Pfam" id="PF00145">
    <property type="entry name" value="DNA_methylase"/>
    <property type="match status" value="1"/>
</dbReference>
<evidence type="ECO:0000256" key="3">
    <source>
        <dbReference type="ARBA" id="ARBA00022691"/>
    </source>
</evidence>
<evidence type="ECO:0008006" key="6">
    <source>
        <dbReference type="Google" id="ProtNLM"/>
    </source>
</evidence>
<dbReference type="AlphaFoldDB" id="A0AAN7UW23"/>
<dbReference type="InterPro" id="IPR029063">
    <property type="entry name" value="SAM-dependent_MTases_sf"/>
</dbReference>
<gene>
    <name evidence="4" type="ORF">RRF57_009705</name>
</gene>
<dbReference type="Gene3D" id="3.90.120.10">
    <property type="entry name" value="DNA Methylase, subunit A, domain 2"/>
    <property type="match status" value="1"/>
</dbReference>
<dbReference type="EMBL" id="JAWHQM010000037">
    <property type="protein sequence ID" value="KAK5633991.1"/>
    <property type="molecule type" value="Genomic_DNA"/>
</dbReference>
<keyword evidence="5" id="KW-1185">Reference proteome</keyword>
<sequence>MRELSRIQGFPQEHTFVGGATQIRRQIGNAFPPVVVETLYRHLRNCLHREDNVVTPESARQQDIIILDPVDDIVVSSDSKFREFVIIDDSDDERPRGRRGSVYRNRIEDVSRDKCADMTLADLIDQSANHRPFSRESSRTLSAESLPSLIEMEVGNKYNGERMDM</sequence>
<dbReference type="InterPro" id="IPR001525">
    <property type="entry name" value="C5_MeTfrase"/>
</dbReference>
<proteinExistence type="predicted"/>
<evidence type="ECO:0000313" key="4">
    <source>
        <dbReference type="EMBL" id="KAK5633991.1"/>
    </source>
</evidence>
<protein>
    <recommendedName>
        <fullName evidence="6">DNA (cytosine-5-)-methyltransferase</fullName>
    </recommendedName>
</protein>
<name>A0AAN7UW23_9PEZI</name>
<reference evidence="4 5" key="1">
    <citation type="submission" date="2023-10" db="EMBL/GenBank/DDBJ databases">
        <title>Draft genome sequence of Xylaria bambusicola isolate GMP-LS, the root and basal stem rot pathogen of sugarcane in Indonesia.</title>
        <authorList>
            <person name="Selvaraj P."/>
            <person name="Muralishankar V."/>
            <person name="Muruganantham S."/>
            <person name="Sp S."/>
            <person name="Haryani S."/>
            <person name="Lau K.J.X."/>
            <person name="Naqvi N.I."/>
        </authorList>
    </citation>
    <scope>NUCLEOTIDE SEQUENCE [LARGE SCALE GENOMIC DNA]</scope>
    <source>
        <strain evidence="4">GMP-LS</strain>
    </source>
</reference>
<dbReference type="SUPFAM" id="SSF53335">
    <property type="entry name" value="S-adenosyl-L-methionine-dependent methyltransferases"/>
    <property type="match status" value="1"/>
</dbReference>
<evidence type="ECO:0000256" key="2">
    <source>
        <dbReference type="ARBA" id="ARBA00022679"/>
    </source>
</evidence>
<evidence type="ECO:0000313" key="5">
    <source>
        <dbReference type="Proteomes" id="UP001305414"/>
    </source>
</evidence>
<keyword evidence="3" id="KW-0949">S-adenosyl-L-methionine</keyword>